<accession>A0ABY4YCM7</accession>
<comment type="catalytic activity">
    <reaction evidence="12">
        <text>Mg(2+)(in) = Mg(2+)(out)</text>
        <dbReference type="Rhea" id="RHEA:29827"/>
        <dbReference type="ChEBI" id="CHEBI:18420"/>
    </reaction>
</comment>
<evidence type="ECO:0000256" key="6">
    <source>
        <dbReference type="ARBA" id="ARBA00022519"/>
    </source>
</evidence>
<dbReference type="CDD" id="cd12837">
    <property type="entry name" value="EcCorA-like_u1"/>
    <property type="match status" value="1"/>
</dbReference>
<evidence type="ECO:0000256" key="3">
    <source>
        <dbReference type="ARBA" id="ARBA00019439"/>
    </source>
</evidence>
<dbReference type="Gene3D" id="1.20.58.340">
    <property type="entry name" value="Magnesium transport protein CorA, transmembrane region"/>
    <property type="match status" value="2"/>
</dbReference>
<dbReference type="InterPro" id="IPR002523">
    <property type="entry name" value="MgTranspt_CorA/ZnTranspt_ZntB"/>
</dbReference>
<keyword evidence="5 13" id="KW-1003">Cell membrane</keyword>
<keyword evidence="6" id="KW-0997">Cell inner membrane</keyword>
<evidence type="ECO:0000256" key="1">
    <source>
        <dbReference type="ARBA" id="ARBA00004429"/>
    </source>
</evidence>
<comment type="similarity">
    <text evidence="2 13">Belongs to the CorA metal ion transporter (MIT) (TC 1.A.35) family.</text>
</comment>
<evidence type="ECO:0000256" key="5">
    <source>
        <dbReference type="ARBA" id="ARBA00022475"/>
    </source>
</evidence>
<dbReference type="Gene3D" id="3.30.460.20">
    <property type="entry name" value="CorA soluble domain-like"/>
    <property type="match status" value="1"/>
</dbReference>
<organism evidence="14 15">
    <name type="scientific">Legionella lytica</name>
    <dbReference type="NCBI Taxonomy" id="96232"/>
    <lineage>
        <taxon>Bacteria</taxon>
        <taxon>Pseudomonadati</taxon>
        <taxon>Pseudomonadota</taxon>
        <taxon>Gammaproteobacteria</taxon>
        <taxon>Legionellales</taxon>
        <taxon>Legionellaceae</taxon>
        <taxon>Legionella</taxon>
    </lineage>
</organism>
<name>A0ABY4YCM7_9GAMM</name>
<dbReference type="EMBL" id="CP071528">
    <property type="protein sequence ID" value="USQ15355.1"/>
    <property type="molecule type" value="Genomic_DNA"/>
</dbReference>
<dbReference type="RefSeq" id="WP_252582592.1">
    <property type="nucleotide sequence ID" value="NZ_CP071528.1"/>
</dbReference>
<keyword evidence="4 13" id="KW-0813">Transport</keyword>
<evidence type="ECO:0000256" key="9">
    <source>
        <dbReference type="ARBA" id="ARBA00022989"/>
    </source>
</evidence>
<feature type="transmembrane region" description="Helical" evidence="13">
    <location>
        <begin position="263"/>
        <end position="286"/>
    </location>
</feature>
<geneLocation type="plasmid" evidence="14 15">
    <name>pLlyPCM2298_1</name>
</geneLocation>
<comment type="subcellular location">
    <subcellularLocation>
        <location evidence="1">Cell inner membrane</location>
        <topology evidence="1">Multi-pass membrane protein</topology>
    </subcellularLocation>
    <subcellularLocation>
        <location evidence="13">Membrane</location>
        <topology evidence="13">Multi-pass membrane protein</topology>
    </subcellularLocation>
</comment>
<dbReference type="InterPro" id="IPR004488">
    <property type="entry name" value="Mg/Co-transport_prot_CorA"/>
</dbReference>
<evidence type="ECO:0000313" key="14">
    <source>
        <dbReference type="EMBL" id="USQ15355.1"/>
    </source>
</evidence>
<keyword evidence="8 13" id="KW-0460">Magnesium</keyword>
<evidence type="ECO:0000256" key="8">
    <source>
        <dbReference type="ARBA" id="ARBA00022842"/>
    </source>
</evidence>
<evidence type="ECO:0000256" key="7">
    <source>
        <dbReference type="ARBA" id="ARBA00022692"/>
    </source>
</evidence>
<proteinExistence type="inferred from homology"/>
<evidence type="ECO:0000256" key="11">
    <source>
        <dbReference type="ARBA" id="ARBA00023136"/>
    </source>
</evidence>
<evidence type="ECO:0000256" key="12">
    <source>
        <dbReference type="ARBA" id="ARBA00034269"/>
    </source>
</evidence>
<keyword evidence="14" id="KW-0614">Plasmid</keyword>
<evidence type="ECO:0000256" key="2">
    <source>
        <dbReference type="ARBA" id="ARBA00009765"/>
    </source>
</evidence>
<dbReference type="InterPro" id="IPR045861">
    <property type="entry name" value="CorA_cytoplasmic_dom"/>
</dbReference>
<dbReference type="SUPFAM" id="SSF143865">
    <property type="entry name" value="CorA soluble domain-like"/>
    <property type="match status" value="1"/>
</dbReference>
<sequence length="324" mass="37035">MVIIYSQTDSRIVSENLNLDTAPLLHKALWIDMISPSKEEEHIVEQLFKIEIPTKEEIEEIEPSSRLYIENDAVYMTATMVAFSNLPEAKTDVVTFILTEKMLITLRYIDLHAFNLFSAKLLRSKKKEFDAIVILIGLLDAAIDRLADILEKISRKHDEISHLIFHQKTNTPTGTGYKEILQQIGVNGDLGTKTSESLMTFTRLISFWEQTQAAEAAKGTRTFLTVIHKDIDALREHASFLSVKFNFLLDATLGMINIEQNSIIKIFSVAAVIFLPPTLIASIYGMNFEHIPELRWEVGYPIALLLMSISAWLPFRYFKKKKWL</sequence>
<feature type="transmembrane region" description="Helical" evidence="13">
    <location>
        <begin position="298"/>
        <end position="318"/>
    </location>
</feature>
<dbReference type="PANTHER" id="PTHR47685:SF1">
    <property type="entry name" value="MAGNESIUM TRANSPORT PROTEIN CORA"/>
    <property type="match status" value="1"/>
</dbReference>
<dbReference type="InterPro" id="IPR050829">
    <property type="entry name" value="CorA_MIT"/>
</dbReference>
<evidence type="ECO:0000256" key="4">
    <source>
        <dbReference type="ARBA" id="ARBA00022448"/>
    </source>
</evidence>
<gene>
    <name evidence="13 14" type="primary">corA</name>
    <name evidence="14" type="ORF">J2N86_15450</name>
</gene>
<keyword evidence="10 13" id="KW-0406">Ion transport</keyword>
<reference evidence="14" key="1">
    <citation type="submission" date="2021-03" db="EMBL/GenBank/DDBJ databases">
        <title>Legionella lytica PCM 2298.</title>
        <authorList>
            <person name="Koper P."/>
        </authorList>
    </citation>
    <scope>NUCLEOTIDE SEQUENCE</scope>
    <source>
        <strain evidence="14">PCM 2298</strain>
        <plasmid evidence="14">pLlyPCM2298_1</plasmid>
    </source>
</reference>
<evidence type="ECO:0000256" key="10">
    <source>
        <dbReference type="ARBA" id="ARBA00023065"/>
    </source>
</evidence>
<dbReference type="Pfam" id="PF01544">
    <property type="entry name" value="CorA"/>
    <property type="match status" value="1"/>
</dbReference>
<keyword evidence="15" id="KW-1185">Reference proteome</keyword>
<protein>
    <recommendedName>
        <fullName evidence="3 13">Magnesium transport protein CorA</fullName>
    </recommendedName>
</protein>
<dbReference type="NCBIfam" id="TIGR00383">
    <property type="entry name" value="corA"/>
    <property type="match status" value="1"/>
</dbReference>
<keyword evidence="9 13" id="KW-1133">Transmembrane helix</keyword>
<dbReference type="SUPFAM" id="SSF144083">
    <property type="entry name" value="Magnesium transport protein CorA, transmembrane region"/>
    <property type="match status" value="1"/>
</dbReference>
<dbReference type="PANTHER" id="PTHR47685">
    <property type="entry name" value="MAGNESIUM TRANSPORT PROTEIN CORA"/>
    <property type="match status" value="1"/>
</dbReference>
<comment type="function">
    <text evidence="13">Mediates influx of magnesium ions.</text>
</comment>
<dbReference type="InterPro" id="IPR045863">
    <property type="entry name" value="CorA_TM1_TM2"/>
</dbReference>
<keyword evidence="11 13" id="KW-0472">Membrane</keyword>
<dbReference type="Proteomes" id="UP001057474">
    <property type="component" value="Plasmid pLlyPCM2298_1"/>
</dbReference>
<evidence type="ECO:0000256" key="13">
    <source>
        <dbReference type="RuleBase" id="RU362010"/>
    </source>
</evidence>
<keyword evidence="7 13" id="KW-0812">Transmembrane</keyword>
<evidence type="ECO:0000313" key="15">
    <source>
        <dbReference type="Proteomes" id="UP001057474"/>
    </source>
</evidence>